<accession>A0A318JE57</accession>
<evidence type="ECO:0000259" key="1">
    <source>
        <dbReference type="SMART" id="SM00860"/>
    </source>
</evidence>
<dbReference type="Proteomes" id="UP000247792">
    <property type="component" value="Unassembled WGS sequence"/>
</dbReference>
<dbReference type="InterPro" id="IPR037883">
    <property type="entry name" value="Knr4/Smi1-like_sf"/>
</dbReference>
<protein>
    <submittedName>
        <fullName evidence="2">SUKH superfamily protein</fullName>
    </submittedName>
</protein>
<dbReference type="RefSeq" id="WP_170133386.1">
    <property type="nucleotide sequence ID" value="NZ_QJKB01000001.1"/>
</dbReference>
<dbReference type="Gene3D" id="3.40.1580.10">
    <property type="entry name" value="SMI1/KNR4-like"/>
    <property type="match status" value="1"/>
</dbReference>
<sequence length="156" mass="17580">MQTIKFEIGSIGRPFSDDYVMEVESEIGIKFPLAYIDFMKHANGGKPIKQFFSIGSNEKVIERFLSFVEDYKNDELGLYDIEVVWSQIEDRLEEGVCPFAALFAGDFLCFDFQKGGVPSIVLWNHDAAARGNPCYQHVANSFDEFLTSLKAAEISA</sequence>
<comment type="caution">
    <text evidence="2">The sequence shown here is derived from an EMBL/GenBank/DDBJ whole genome shotgun (WGS) entry which is preliminary data.</text>
</comment>
<feature type="domain" description="Knr4/Smi1-like" evidence="1">
    <location>
        <begin position="14"/>
        <end position="148"/>
    </location>
</feature>
<name>A0A318JE57_9BURK</name>
<reference evidence="2 3" key="1">
    <citation type="submission" date="2018-05" db="EMBL/GenBank/DDBJ databases">
        <title>Genomic Encyclopedia of Type Strains, Phase IV (KMG-IV): sequencing the most valuable type-strain genomes for metagenomic binning, comparative biology and taxonomic classification.</title>
        <authorList>
            <person name="Goeker M."/>
        </authorList>
    </citation>
    <scope>NUCLEOTIDE SEQUENCE [LARGE SCALE GENOMIC DNA]</scope>
    <source>
        <strain evidence="2 3">DSM 19792</strain>
    </source>
</reference>
<evidence type="ECO:0000313" key="3">
    <source>
        <dbReference type="Proteomes" id="UP000247792"/>
    </source>
</evidence>
<dbReference type="InterPro" id="IPR018958">
    <property type="entry name" value="Knr4/Smi1-like_dom"/>
</dbReference>
<keyword evidence="3" id="KW-1185">Reference proteome</keyword>
<gene>
    <name evidence="2" type="ORF">DFR42_101363</name>
</gene>
<dbReference type="EMBL" id="QJKB01000001">
    <property type="protein sequence ID" value="PXX46787.1"/>
    <property type="molecule type" value="Genomic_DNA"/>
</dbReference>
<dbReference type="AlphaFoldDB" id="A0A318JE57"/>
<dbReference type="Pfam" id="PF14568">
    <property type="entry name" value="SUKH_6"/>
    <property type="match status" value="1"/>
</dbReference>
<organism evidence="2 3">
    <name type="scientific">Undibacterium pigrum</name>
    <dbReference type="NCBI Taxonomy" id="401470"/>
    <lineage>
        <taxon>Bacteria</taxon>
        <taxon>Pseudomonadati</taxon>
        <taxon>Pseudomonadota</taxon>
        <taxon>Betaproteobacteria</taxon>
        <taxon>Burkholderiales</taxon>
        <taxon>Oxalobacteraceae</taxon>
        <taxon>Undibacterium</taxon>
    </lineage>
</organism>
<dbReference type="SUPFAM" id="SSF160631">
    <property type="entry name" value="SMI1/KNR4-like"/>
    <property type="match status" value="1"/>
</dbReference>
<proteinExistence type="predicted"/>
<evidence type="ECO:0000313" key="2">
    <source>
        <dbReference type="EMBL" id="PXX46787.1"/>
    </source>
</evidence>
<dbReference type="SMART" id="SM00860">
    <property type="entry name" value="SMI1_KNR4"/>
    <property type="match status" value="1"/>
</dbReference>